<evidence type="ECO:0000256" key="1">
    <source>
        <dbReference type="SAM" id="Phobius"/>
    </source>
</evidence>
<proteinExistence type="predicted"/>
<dbReference type="STRING" id="1423810.FD19_GL000084"/>
<dbReference type="InterPro" id="IPR018580">
    <property type="entry name" value="Uncharacterised_YfhO"/>
</dbReference>
<feature type="transmembrane region" description="Helical" evidence="1">
    <location>
        <begin position="399"/>
        <end position="419"/>
    </location>
</feature>
<dbReference type="AlphaFoldDB" id="A0A0R2C8Y4"/>
<feature type="transmembrane region" description="Helical" evidence="1">
    <location>
        <begin position="110"/>
        <end position="131"/>
    </location>
</feature>
<sequence length="892" mass="100663">MGESLMRKTIRPANLAFYVSSLLVPSIFTILVFFITHVAPFGHNTVASVDFSNQYMALFAYLKRALAGNASWAYSSEFGLGGNVFGVITYYLLSPLNVILLFFHVTELPYFGTLITVVKISLIGFTTFLFLQKSKFVNEELLCGSQLRFKNYTSLMFSSFFPLCSFVFAYKECIMWLDALVLLPLVLLGMDRIIYGRRPLLFIVSASGAIITNFYFGYIVLLFSGIVFVFWIIRALLCKMKSIAITVICFAFSSVLVLLISAVVTLPGFLGSSQVRKSAIFHFWPVYSFPNLISQLFSESQVFNTNLHVPIIYVGLLVLVVFFIFFMQSGVRFIDRALAGAMLIFVVFTTWIDFFYLIWHAMAWPNGYPQRESFVIPFIFCVLGYVALLRAFDDSSSKFAKQLFASFTLILTLAFIGTVHMSLEYMLVVLIVTLAICVFLYLFVAYRRLRYFAISFVLALVSLFYVDFKVERLSANESMKVGAYKKFILQSWDEISFVTRNDKSNYRIGNRYQANDNDPITLGYNGVSNYVSQQSTQLTDFLSAVGYYQKHQPWTRWSNFNNGSTLSFDRLLGIKYTYGNNSKNFSKIVEDANANGMSGDNTFLTMPVASGVSKITKGHWFGTRDVNAFPLVFRANGDTVNKALQVEYSPTHNPFLVQNEVWKRLAGSQNMMINQATRMTKKINSFESVLNHSGNVYAFFPTAEKETPAAVKVKVNGKIVSDLNQSDAENGIVYLGKFERNQKITVTLDKMVKESLVTYQAPFIAVENEQSFKLARQKLVDQSIDGISLKGACLKFLTGSEFSHGTVVTTIPFDSGWKGFVDGRQEKLRRVAGEFMGIDVPSGRHKVVLKYEVPGLRLGLILSLTGILILTVFICTSSWLSHVRVENSLRED</sequence>
<protein>
    <submittedName>
        <fullName evidence="2">Abc superfamily atp binding cassette transporter, membrane protein</fullName>
    </submittedName>
</protein>
<dbReference type="Pfam" id="PF09586">
    <property type="entry name" value="YfhO"/>
    <property type="match status" value="1"/>
</dbReference>
<comment type="caution">
    <text evidence="2">The sequence shown here is derived from an EMBL/GenBank/DDBJ whole genome shotgun (WGS) entry which is preliminary data.</text>
</comment>
<keyword evidence="1" id="KW-0812">Transmembrane</keyword>
<feature type="transmembrane region" description="Helical" evidence="1">
    <location>
        <begin position="338"/>
        <end position="362"/>
    </location>
</feature>
<evidence type="ECO:0000313" key="3">
    <source>
        <dbReference type="Proteomes" id="UP000051789"/>
    </source>
</evidence>
<feature type="transmembrane region" description="Helical" evidence="1">
    <location>
        <begin position="425"/>
        <end position="444"/>
    </location>
</feature>
<feature type="transmembrane region" description="Helical" evidence="1">
    <location>
        <begin position="15"/>
        <end position="35"/>
    </location>
</feature>
<dbReference type="PATRIC" id="fig|1423810.4.peg.84"/>
<reference evidence="2 3" key="1">
    <citation type="journal article" date="2015" name="Genome Announc.">
        <title>Expanding the biotechnology potential of lactobacilli through comparative genomics of 213 strains and associated genera.</title>
        <authorList>
            <person name="Sun Z."/>
            <person name="Harris H.M."/>
            <person name="McCann A."/>
            <person name="Guo C."/>
            <person name="Argimon S."/>
            <person name="Zhang W."/>
            <person name="Yang X."/>
            <person name="Jeffery I.B."/>
            <person name="Cooney J.C."/>
            <person name="Kagawa T.F."/>
            <person name="Liu W."/>
            <person name="Song Y."/>
            <person name="Salvetti E."/>
            <person name="Wrobel A."/>
            <person name="Rasinkangas P."/>
            <person name="Parkhill J."/>
            <person name="Rea M.C."/>
            <person name="O'Sullivan O."/>
            <person name="Ritari J."/>
            <person name="Douillard F.P."/>
            <person name="Paul Ross R."/>
            <person name="Yang R."/>
            <person name="Briner A.E."/>
            <person name="Felis G.E."/>
            <person name="de Vos W.M."/>
            <person name="Barrangou R."/>
            <person name="Klaenhammer T.R."/>
            <person name="Caufield P.W."/>
            <person name="Cui Y."/>
            <person name="Zhang H."/>
            <person name="O'Toole P.W."/>
        </authorList>
    </citation>
    <scope>NUCLEOTIDE SEQUENCE [LARGE SCALE GENOMIC DNA]</scope>
    <source>
        <strain evidence="2 3">DSM 22698</strain>
    </source>
</reference>
<feature type="transmembrane region" description="Helical" evidence="1">
    <location>
        <begin position="309"/>
        <end position="326"/>
    </location>
</feature>
<feature type="transmembrane region" description="Helical" evidence="1">
    <location>
        <begin position="374"/>
        <end position="392"/>
    </location>
</feature>
<dbReference type="PANTHER" id="PTHR38454:SF1">
    <property type="entry name" value="INTEGRAL MEMBRANE PROTEIN"/>
    <property type="match status" value="1"/>
</dbReference>
<feature type="transmembrane region" description="Helical" evidence="1">
    <location>
        <begin position="243"/>
        <end position="267"/>
    </location>
</feature>
<name>A0A0R2C8Y4_9LACO</name>
<dbReference type="EMBL" id="AYZK01000001">
    <property type="protein sequence ID" value="KRM87808.1"/>
    <property type="molecule type" value="Genomic_DNA"/>
</dbReference>
<feature type="transmembrane region" description="Helical" evidence="1">
    <location>
        <begin position="152"/>
        <end position="170"/>
    </location>
</feature>
<keyword evidence="1" id="KW-1133">Transmembrane helix</keyword>
<keyword evidence="1" id="KW-0472">Membrane</keyword>
<gene>
    <name evidence="2" type="ORF">FD19_GL000084</name>
</gene>
<feature type="transmembrane region" description="Helical" evidence="1">
    <location>
        <begin position="176"/>
        <end position="195"/>
    </location>
</feature>
<feature type="transmembrane region" description="Helical" evidence="1">
    <location>
        <begin position="858"/>
        <end position="880"/>
    </location>
</feature>
<feature type="transmembrane region" description="Helical" evidence="1">
    <location>
        <begin position="451"/>
        <end position="468"/>
    </location>
</feature>
<feature type="transmembrane region" description="Helical" evidence="1">
    <location>
        <begin position="215"/>
        <end position="237"/>
    </location>
</feature>
<accession>A0A0R2C8Y4</accession>
<evidence type="ECO:0000313" key="2">
    <source>
        <dbReference type="EMBL" id="KRM87808.1"/>
    </source>
</evidence>
<feature type="transmembrane region" description="Helical" evidence="1">
    <location>
        <begin position="84"/>
        <end position="104"/>
    </location>
</feature>
<organism evidence="2 3">
    <name type="scientific">Lacticaseibacillus thailandensis DSM 22698 = JCM 13996</name>
    <dbReference type="NCBI Taxonomy" id="1423810"/>
    <lineage>
        <taxon>Bacteria</taxon>
        <taxon>Bacillati</taxon>
        <taxon>Bacillota</taxon>
        <taxon>Bacilli</taxon>
        <taxon>Lactobacillales</taxon>
        <taxon>Lactobacillaceae</taxon>
        <taxon>Lacticaseibacillus</taxon>
    </lineage>
</organism>
<keyword evidence="3" id="KW-1185">Reference proteome</keyword>
<dbReference type="PANTHER" id="PTHR38454">
    <property type="entry name" value="INTEGRAL MEMBRANE PROTEIN-RELATED"/>
    <property type="match status" value="1"/>
</dbReference>
<dbReference type="Proteomes" id="UP000051789">
    <property type="component" value="Unassembled WGS sequence"/>
</dbReference>